<keyword evidence="11" id="KW-0458">Lysosome</keyword>
<dbReference type="InterPro" id="IPR008979">
    <property type="entry name" value="Galactose-bd-like_sf"/>
</dbReference>
<evidence type="ECO:0000256" key="3">
    <source>
        <dbReference type="ARBA" id="ARBA00004613"/>
    </source>
</evidence>
<gene>
    <name evidence="20" type="ORF">K0B96_13525</name>
</gene>
<dbReference type="RefSeq" id="WP_220161416.1">
    <property type="nucleotide sequence ID" value="NZ_CP080507.1"/>
</dbReference>
<keyword evidence="7" id="KW-0964">Secreted</keyword>
<feature type="domain" description="Glycoside hydrolase family 2 immunoglobulin-like beta-sandwich" evidence="16">
    <location>
        <begin position="189"/>
        <end position="303"/>
    </location>
</feature>
<dbReference type="SUPFAM" id="SSF49303">
    <property type="entry name" value="beta-Galactosidase/glucuronidase domain"/>
    <property type="match status" value="2"/>
</dbReference>
<dbReference type="KEGG" id="ole:K0B96_13525"/>
<dbReference type="PANTHER" id="PTHR43730">
    <property type="entry name" value="BETA-MANNOSIDASE"/>
    <property type="match status" value="1"/>
</dbReference>
<evidence type="ECO:0000256" key="4">
    <source>
        <dbReference type="ARBA" id="ARBA00004740"/>
    </source>
</evidence>
<dbReference type="Gene3D" id="3.20.20.80">
    <property type="entry name" value="Glycosidases"/>
    <property type="match status" value="1"/>
</dbReference>
<evidence type="ECO:0000256" key="12">
    <source>
        <dbReference type="ARBA" id="ARBA00023295"/>
    </source>
</evidence>
<keyword evidence="8" id="KW-0732">Signal</keyword>
<dbReference type="GO" id="GO:0005975">
    <property type="term" value="P:carbohydrate metabolic process"/>
    <property type="evidence" value="ECO:0007669"/>
    <property type="project" value="InterPro"/>
</dbReference>
<dbReference type="GO" id="GO:0004567">
    <property type="term" value="F:beta-mannosidase activity"/>
    <property type="evidence" value="ECO:0007669"/>
    <property type="project" value="UniProtKB-EC"/>
</dbReference>
<name>A0A8F9TUG6_9BACT</name>
<evidence type="ECO:0000256" key="1">
    <source>
        <dbReference type="ARBA" id="ARBA00000829"/>
    </source>
</evidence>
<evidence type="ECO:0000259" key="16">
    <source>
        <dbReference type="Pfam" id="PF00703"/>
    </source>
</evidence>
<evidence type="ECO:0000256" key="10">
    <source>
        <dbReference type="ARBA" id="ARBA00023180"/>
    </source>
</evidence>
<dbReference type="EC" id="3.2.1.25" evidence="6"/>
<dbReference type="FunFam" id="3.20.20.80:FF:000050">
    <property type="entry name" value="Beta-mannosidase B"/>
    <property type="match status" value="1"/>
</dbReference>
<evidence type="ECO:0000256" key="15">
    <source>
        <dbReference type="ARBA" id="ARBA00041614"/>
    </source>
</evidence>
<comment type="subcellular location">
    <subcellularLocation>
        <location evidence="2">Lysosome</location>
    </subcellularLocation>
    <subcellularLocation>
        <location evidence="3">Secreted</location>
    </subcellularLocation>
</comment>
<evidence type="ECO:0000313" key="20">
    <source>
        <dbReference type="EMBL" id="QYM78312.1"/>
    </source>
</evidence>
<organism evidence="20 21">
    <name type="scientific">Horticoccus luteus</name>
    <dbReference type="NCBI Taxonomy" id="2862869"/>
    <lineage>
        <taxon>Bacteria</taxon>
        <taxon>Pseudomonadati</taxon>
        <taxon>Verrucomicrobiota</taxon>
        <taxon>Opitutia</taxon>
        <taxon>Opitutales</taxon>
        <taxon>Opitutaceae</taxon>
        <taxon>Horticoccus</taxon>
    </lineage>
</organism>
<evidence type="ECO:0000256" key="2">
    <source>
        <dbReference type="ARBA" id="ARBA00004371"/>
    </source>
</evidence>
<dbReference type="SUPFAM" id="SSF51445">
    <property type="entry name" value="(Trans)glycosidases"/>
    <property type="match status" value="1"/>
</dbReference>
<evidence type="ECO:0000259" key="18">
    <source>
        <dbReference type="Pfam" id="PF17786"/>
    </source>
</evidence>
<dbReference type="Pfam" id="PF17786">
    <property type="entry name" value="Mannosidase_ig"/>
    <property type="match status" value="1"/>
</dbReference>
<proteinExistence type="inferred from homology"/>
<dbReference type="GO" id="GO:0005764">
    <property type="term" value="C:lysosome"/>
    <property type="evidence" value="ECO:0007669"/>
    <property type="project" value="UniProtKB-SubCell"/>
</dbReference>
<reference evidence="20" key="1">
    <citation type="submission" date="2021-08" db="EMBL/GenBank/DDBJ databases">
        <title>Genome of a novel bacterium of the phylum Verrucomicrobia, Oleiharenicola sp. KSB-15.</title>
        <authorList>
            <person name="Chung J.-H."/>
            <person name="Ahn J.-H."/>
            <person name="Yoon Y."/>
            <person name="Kim D.-Y."/>
            <person name="An S.-H."/>
            <person name="Park I."/>
            <person name="Yeon J."/>
        </authorList>
    </citation>
    <scope>NUCLEOTIDE SEQUENCE</scope>
    <source>
        <strain evidence="20">KSB-15</strain>
    </source>
</reference>
<dbReference type="GO" id="GO:0005576">
    <property type="term" value="C:extracellular region"/>
    <property type="evidence" value="ECO:0007669"/>
    <property type="project" value="UniProtKB-SubCell"/>
</dbReference>
<dbReference type="InterPro" id="IPR041625">
    <property type="entry name" value="Beta-mannosidase_Ig"/>
</dbReference>
<keyword evidence="9 20" id="KW-0378">Hydrolase</keyword>
<evidence type="ECO:0000256" key="11">
    <source>
        <dbReference type="ARBA" id="ARBA00023228"/>
    </source>
</evidence>
<evidence type="ECO:0000256" key="8">
    <source>
        <dbReference type="ARBA" id="ARBA00022729"/>
    </source>
</evidence>
<dbReference type="Gene3D" id="2.60.120.260">
    <property type="entry name" value="Galactose-binding domain-like"/>
    <property type="match status" value="1"/>
</dbReference>
<dbReference type="EMBL" id="CP080507">
    <property type="protein sequence ID" value="QYM78312.1"/>
    <property type="molecule type" value="Genomic_DNA"/>
</dbReference>
<dbReference type="FunFam" id="2.60.120.260:FF:000060">
    <property type="entry name" value="Probable beta-mannosidase"/>
    <property type="match status" value="1"/>
</dbReference>
<feature type="domain" description="Mannosidase Ig/CBM-like" evidence="18">
    <location>
        <begin position="674"/>
        <end position="761"/>
    </location>
</feature>
<dbReference type="Pfam" id="PF22666">
    <property type="entry name" value="Glyco_hydro_2_N2"/>
    <property type="match status" value="1"/>
</dbReference>
<comment type="similarity">
    <text evidence="13">Belongs to the glycosyl hydrolase 2 family. Beta-mannosidase B subfamily.</text>
</comment>
<comment type="pathway">
    <text evidence="4">Glycan metabolism; N-glycan degradation.</text>
</comment>
<dbReference type="InterPro" id="IPR006102">
    <property type="entry name" value="Ig-like_GH2"/>
</dbReference>
<dbReference type="AlphaFoldDB" id="A0A8F9TUG6"/>
<dbReference type="Pfam" id="PF00703">
    <property type="entry name" value="Glyco_hydro_2"/>
    <property type="match status" value="1"/>
</dbReference>
<comment type="catalytic activity">
    <reaction evidence="1">
        <text>Hydrolysis of terminal, non-reducing beta-D-mannose residues in beta-D-mannosides.</text>
        <dbReference type="EC" id="3.2.1.25"/>
    </reaction>
</comment>
<dbReference type="InterPro" id="IPR041447">
    <property type="entry name" value="Mannosidase_ig"/>
</dbReference>
<feature type="domain" description="Beta-mannosidase-like galactose-binding" evidence="19">
    <location>
        <begin position="11"/>
        <end position="178"/>
    </location>
</feature>
<evidence type="ECO:0000256" key="6">
    <source>
        <dbReference type="ARBA" id="ARBA00012754"/>
    </source>
</evidence>
<evidence type="ECO:0000259" key="19">
    <source>
        <dbReference type="Pfam" id="PF22666"/>
    </source>
</evidence>
<dbReference type="InterPro" id="IPR050887">
    <property type="entry name" value="Beta-mannosidase_GH2"/>
</dbReference>
<dbReference type="InterPro" id="IPR054593">
    <property type="entry name" value="Beta-mannosidase-like_N2"/>
</dbReference>
<evidence type="ECO:0000256" key="5">
    <source>
        <dbReference type="ARBA" id="ARBA00011738"/>
    </source>
</evidence>
<evidence type="ECO:0000256" key="14">
    <source>
        <dbReference type="ARBA" id="ARBA00041069"/>
    </source>
</evidence>
<accession>A0A8F9TUG6</accession>
<dbReference type="InterPro" id="IPR017853">
    <property type="entry name" value="GH"/>
</dbReference>
<keyword evidence="12" id="KW-0326">Glycosidase</keyword>
<feature type="domain" description="Beta-mannosidase Ig-fold" evidence="17">
    <location>
        <begin position="772"/>
        <end position="848"/>
    </location>
</feature>
<keyword evidence="10" id="KW-0325">Glycoprotein</keyword>
<evidence type="ECO:0000256" key="7">
    <source>
        <dbReference type="ARBA" id="ARBA00022525"/>
    </source>
</evidence>
<sequence length="850" mass="96460">MPSLDLSAARWTFRDAATKTWLPAQVPGCVHTDLHRAGKIPDPFFGTNELDLQWIEERDWEYRATFNVTRATLAEAVVELVADGLDTLATVTLNGKKLAATDNMFIGWRWDVKRRLKVGRNELTIRFASAAEFIRTHRLEHQPKEFNDPVGRCSTMRKQQCQFGWDWGPRFVSAGVWRSLRIESWSAARLTDVRVTQAHGADGVRVRVAPEHATAAKGKTEVTYYVTMDLEGKEVASAAKVTGAPGSADEATDTDAGLALHVKEPQLWWPNDHGAQPLYRVTVELRDADGAVLDRWTRRIGLRTIELERKADEWGESFAFVVNGRRVFAKGANWIPANAFVTTLARADYARDIQSAADAHMNMLRIWGGGIYESEDFYDLCDERGLLVWHDFMFACTLYPGDEAFLRSVRAEAEFQVRRIRHRACLALWCGNNEIETLNWDALKKDETRRRKYDAVFHRVLPEVVAAEDGVTPYWPTSPYRGEGRSNDYAVKELGEKTGDTHFWDVWHARHPVKDYEKWNFRFVSEFGMQSYASPATQATFCAQDDANVFGATMENHQKNRAGNQIILDYVSRRYRFPKDQDALIYLSQLNQAYCMQMGVEHYRRTMPRCMGALYWQLNDCWPVASWSSLEFTGRWKALQHVARRFFAPALVTAHVPGDEAPTIGNYRRTTVREVHVYTVYDAPEKARGTVSWELCALSGERVLQGKKAVALNYGESVKQASLDLAPAMTKYGRDNLYLRIALDIGGRVASEETVFLTPPRFVALPRAKTKVAVKWQGKTAAELTFTSDALQHRFAFEIAGAEATARSSDNYFELYPGRAKTVEVTLAKPLTAAQLKARLRWRSLADSYV</sequence>
<evidence type="ECO:0000313" key="21">
    <source>
        <dbReference type="Proteomes" id="UP000825051"/>
    </source>
</evidence>
<evidence type="ECO:0000256" key="9">
    <source>
        <dbReference type="ARBA" id="ARBA00022801"/>
    </source>
</evidence>
<dbReference type="Proteomes" id="UP000825051">
    <property type="component" value="Chromosome"/>
</dbReference>
<dbReference type="InterPro" id="IPR013783">
    <property type="entry name" value="Ig-like_fold"/>
</dbReference>
<evidence type="ECO:0000259" key="17">
    <source>
        <dbReference type="Pfam" id="PF17753"/>
    </source>
</evidence>
<keyword evidence="21" id="KW-1185">Reference proteome</keyword>
<dbReference type="SUPFAM" id="SSF49785">
    <property type="entry name" value="Galactose-binding domain-like"/>
    <property type="match status" value="1"/>
</dbReference>
<protein>
    <recommendedName>
        <fullName evidence="14">Beta-mannosidase B</fullName>
        <ecNumber evidence="6">3.2.1.25</ecNumber>
    </recommendedName>
    <alternativeName>
        <fullName evidence="15">Mannanase B</fullName>
    </alternativeName>
</protein>
<dbReference type="PANTHER" id="PTHR43730:SF1">
    <property type="entry name" value="BETA-MANNOSIDASE"/>
    <property type="match status" value="1"/>
</dbReference>
<dbReference type="Gene3D" id="2.60.40.10">
    <property type="entry name" value="Immunoglobulins"/>
    <property type="match status" value="2"/>
</dbReference>
<dbReference type="InterPro" id="IPR036156">
    <property type="entry name" value="Beta-gal/glucu_dom_sf"/>
</dbReference>
<dbReference type="GO" id="GO:0006516">
    <property type="term" value="P:glycoprotein catabolic process"/>
    <property type="evidence" value="ECO:0007669"/>
    <property type="project" value="TreeGrafter"/>
</dbReference>
<comment type="subunit">
    <text evidence="5">Homodimer.</text>
</comment>
<evidence type="ECO:0000256" key="13">
    <source>
        <dbReference type="ARBA" id="ARBA00038429"/>
    </source>
</evidence>
<dbReference type="Pfam" id="PF17753">
    <property type="entry name" value="Ig_mannosidase"/>
    <property type="match status" value="1"/>
</dbReference>